<evidence type="ECO:0000313" key="5">
    <source>
        <dbReference type="Proteomes" id="UP000319783"/>
    </source>
</evidence>
<gene>
    <name evidence="4" type="ORF">JETT_3885</name>
</gene>
<protein>
    <submittedName>
        <fullName evidence="4">Dimethylhistidine N-methyltransferase</fullName>
    </submittedName>
</protein>
<dbReference type="InterPro" id="IPR029063">
    <property type="entry name" value="SAM-dependent_MTases_sf"/>
</dbReference>
<sequence>MYSASTTDRIEVKNCMSDTYSNDLKNDVLKGLTATQKYIPSKYFYDTYGSRLFEEISLLPEYYVTHTELSILQDAASAIIEDFPEGDLIELGSGANVKIKTLLEVAYKSYLADIRYVSVDVSEALLAKALKELVGIYPDLRVLGIVADFTKHMKEIPLDRNKLFIFLGSTIGNFTEKESITFLKNIARLMGPNDRFLLGLDMVKPKETLELAYNDPSGITSKFNKNILSVVNRELNANFQRDDFDHVAFFNEGKNQIEMHLRANRKVPVKIKKLDLTVEIEKDETIRTEISRKFRRESAEKMVDEAGLRINRWFSDPQGWFSLVELKKSTSYLWKEHLRTQIAQRKAKRVKD</sequence>
<feature type="domain" description="Histidine-specific methyltransferase SAM-dependent" evidence="3">
    <location>
        <begin position="25"/>
        <end position="327"/>
    </location>
</feature>
<organism evidence="4 5">
    <name type="scientific">Candidatus Jettenia ecosi</name>
    <dbReference type="NCBI Taxonomy" id="2494326"/>
    <lineage>
        <taxon>Bacteria</taxon>
        <taxon>Pseudomonadati</taxon>
        <taxon>Planctomycetota</taxon>
        <taxon>Candidatus Brocadiia</taxon>
        <taxon>Candidatus Brocadiales</taxon>
        <taxon>Candidatus Brocadiaceae</taxon>
        <taxon>Candidatus Jettenia</taxon>
    </lineage>
</organism>
<dbReference type="InterPro" id="IPR019257">
    <property type="entry name" value="MeTrfase_dom"/>
</dbReference>
<dbReference type="EMBL" id="SULG01000181">
    <property type="protein sequence ID" value="TLD39853.1"/>
    <property type="molecule type" value="Genomic_DNA"/>
</dbReference>
<name>A0A533Q5N4_9BACT</name>
<dbReference type="PANTHER" id="PTHR43397">
    <property type="entry name" value="ERGOTHIONEINE BIOSYNTHESIS PROTEIN 1"/>
    <property type="match status" value="1"/>
</dbReference>
<dbReference type="SUPFAM" id="SSF53335">
    <property type="entry name" value="S-adenosyl-L-methionine-dependent methyltransferases"/>
    <property type="match status" value="1"/>
</dbReference>
<evidence type="ECO:0000313" key="4">
    <source>
        <dbReference type="EMBL" id="TLD39853.1"/>
    </source>
</evidence>
<dbReference type="AlphaFoldDB" id="A0A533Q5N4"/>
<reference evidence="4 5" key="1">
    <citation type="submission" date="2019-04" db="EMBL/GenBank/DDBJ databases">
        <title>Genome of a novel bacterium Candidatus Jettenia ecosi reconstructed from metagenome of an anammox bioreactor.</title>
        <authorList>
            <person name="Mardanov A.V."/>
            <person name="Beletsky A.V."/>
            <person name="Ravin N.V."/>
            <person name="Botchkova E.A."/>
            <person name="Litti Y.V."/>
            <person name="Nozhevnikova A.N."/>
        </authorList>
    </citation>
    <scope>NUCLEOTIDE SEQUENCE [LARGE SCALE GENOMIC DNA]</scope>
    <source>
        <strain evidence="4">J2</strain>
    </source>
</reference>
<dbReference type="InterPro" id="IPR017804">
    <property type="entry name" value="MeTrfase_EgtD-like"/>
</dbReference>
<dbReference type="InterPro" id="IPR051128">
    <property type="entry name" value="EgtD_Methyltrsf_superfamily"/>
</dbReference>
<dbReference type="Gene3D" id="3.40.50.150">
    <property type="entry name" value="Vaccinia Virus protein VP39"/>
    <property type="match status" value="1"/>
</dbReference>
<evidence type="ECO:0000256" key="1">
    <source>
        <dbReference type="ARBA" id="ARBA00022603"/>
    </source>
</evidence>
<accession>A0A533Q5N4</accession>
<dbReference type="Pfam" id="PF10017">
    <property type="entry name" value="Methyltransf_33"/>
    <property type="match status" value="1"/>
</dbReference>
<keyword evidence="1 4" id="KW-0489">Methyltransferase</keyword>
<proteinExistence type="predicted"/>
<dbReference type="Proteomes" id="UP000319783">
    <property type="component" value="Unassembled WGS sequence"/>
</dbReference>
<evidence type="ECO:0000256" key="2">
    <source>
        <dbReference type="ARBA" id="ARBA00022679"/>
    </source>
</evidence>
<comment type="caution">
    <text evidence="4">The sequence shown here is derived from an EMBL/GenBank/DDBJ whole genome shotgun (WGS) entry which is preliminary data.</text>
</comment>
<keyword evidence="2 4" id="KW-0808">Transferase</keyword>
<evidence type="ECO:0000259" key="3">
    <source>
        <dbReference type="Pfam" id="PF10017"/>
    </source>
</evidence>
<dbReference type="PIRSF" id="PIRSF018005">
    <property type="entry name" value="UCP018005"/>
    <property type="match status" value="1"/>
</dbReference>
<dbReference type="NCBIfam" id="TIGR03438">
    <property type="entry name" value="egtD_ergothio"/>
    <property type="match status" value="1"/>
</dbReference>
<dbReference type="PANTHER" id="PTHR43397:SF1">
    <property type="entry name" value="ERGOTHIONEINE BIOSYNTHESIS PROTEIN 1"/>
    <property type="match status" value="1"/>
</dbReference>
<dbReference type="GO" id="GO:0008168">
    <property type="term" value="F:methyltransferase activity"/>
    <property type="evidence" value="ECO:0007669"/>
    <property type="project" value="UniProtKB-KW"/>
</dbReference>
<dbReference type="InterPro" id="IPR035094">
    <property type="entry name" value="EgtD"/>
</dbReference>
<dbReference type="GO" id="GO:0032259">
    <property type="term" value="P:methylation"/>
    <property type="evidence" value="ECO:0007669"/>
    <property type="project" value="UniProtKB-KW"/>
</dbReference>